<dbReference type="KEGG" id="bbel:109478050"/>
<reference evidence="2" key="1">
    <citation type="submission" date="2025-08" db="UniProtKB">
        <authorList>
            <consortium name="RefSeq"/>
        </authorList>
    </citation>
    <scope>IDENTIFICATION</scope>
    <source>
        <tissue evidence="2">Gonad</tissue>
    </source>
</reference>
<keyword evidence="1" id="KW-1185">Reference proteome</keyword>
<dbReference type="Proteomes" id="UP000515135">
    <property type="component" value="Unplaced"/>
</dbReference>
<protein>
    <submittedName>
        <fullName evidence="2">Uncharacterized protein LOC109478050</fullName>
    </submittedName>
</protein>
<dbReference type="Gene3D" id="3.10.129.10">
    <property type="entry name" value="Hotdog Thioesterase"/>
    <property type="match status" value="1"/>
</dbReference>
<dbReference type="InterPro" id="IPR029069">
    <property type="entry name" value="HotDog_dom_sf"/>
</dbReference>
<dbReference type="PANTHER" id="PTHR34487">
    <property type="entry name" value="ACYL-ACP THIOESTERASE"/>
    <property type="match status" value="1"/>
</dbReference>
<evidence type="ECO:0000313" key="2">
    <source>
        <dbReference type="RefSeq" id="XP_019635066.1"/>
    </source>
</evidence>
<dbReference type="PANTHER" id="PTHR34487:SF1">
    <property type="entry name" value="ACYL-ACP THIOESTERASE"/>
    <property type="match status" value="1"/>
</dbReference>
<gene>
    <name evidence="2" type="primary">LOC109478050</name>
</gene>
<dbReference type="RefSeq" id="XP_019635066.1">
    <property type="nucleotide sequence ID" value="XM_019779507.1"/>
</dbReference>
<sequence length="269" mass="30677">MKSSRRLSEDGTKLLTTYQLSPFYFDRTGVPNIWTLAQLISYSRPEQSDVFSIPGLLETVSVFSRYQEFYLYPEFYTKVKYNSAVEVVSEIGYVGKTSYICKGDVRLAKTQDLLCRQSCQLIHVDISTRQPTALPQNLRRRTKGPRPTYSLPIPPDTPPMYSCKCTVGESDIDENGHTNQSVYVRLCSDTAAFGTKAGRYTSLSGYVLKYPVKKIAMLFQREALSGDVLEVQSWEILSKPVSLLFQVKRGEDDIVRCLFEFYEQEKAKL</sequence>
<dbReference type="SUPFAM" id="SSF54637">
    <property type="entry name" value="Thioesterase/thiol ester dehydrase-isomerase"/>
    <property type="match status" value="2"/>
</dbReference>
<dbReference type="OrthoDB" id="5975054at2759"/>
<proteinExistence type="predicted"/>
<dbReference type="GeneID" id="109478050"/>
<evidence type="ECO:0000313" key="1">
    <source>
        <dbReference type="Proteomes" id="UP000515135"/>
    </source>
</evidence>
<name>A0A6P4ZZP8_BRABE</name>
<organism evidence="1 2">
    <name type="scientific">Branchiostoma belcheri</name>
    <name type="common">Amphioxus</name>
    <dbReference type="NCBI Taxonomy" id="7741"/>
    <lineage>
        <taxon>Eukaryota</taxon>
        <taxon>Metazoa</taxon>
        <taxon>Chordata</taxon>
        <taxon>Cephalochordata</taxon>
        <taxon>Leptocardii</taxon>
        <taxon>Amphioxiformes</taxon>
        <taxon>Branchiostomatidae</taxon>
        <taxon>Branchiostoma</taxon>
    </lineage>
</organism>
<accession>A0A6P4ZZP8</accession>
<dbReference type="AlphaFoldDB" id="A0A6P4ZZP8"/>